<dbReference type="PANTHER" id="PTHR10000:SF8">
    <property type="entry name" value="HAD SUPERFAMILY HYDROLASE-LIKE, TYPE 3"/>
    <property type="match status" value="1"/>
</dbReference>
<dbReference type="GO" id="GO:0016787">
    <property type="term" value="F:hydrolase activity"/>
    <property type="evidence" value="ECO:0007669"/>
    <property type="project" value="UniProtKB-KW"/>
</dbReference>
<dbReference type="RefSeq" id="WP_281749278.1">
    <property type="nucleotide sequence ID" value="NZ_AP026933.1"/>
</dbReference>
<protein>
    <submittedName>
        <fullName evidence="1">Hydrolase</fullName>
    </submittedName>
</protein>
<reference evidence="1 2" key="1">
    <citation type="journal article" date="2022" name="Front. Microbiol.">
        <title>Male-killing mechanisms vary between Spiroplasma species.</title>
        <authorList>
            <person name="Arai H."/>
            <person name="Inoue M."/>
            <person name="Kageyama D."/>
        </authorList>
    </citation>
    <scope>NUCLEOTIDE SEQUENCE [LARGE SCALE GENOMIC DNA]</scope>
    <source>
        <strain evidence="2">sHm</strain>
    </source>
</reference>
<dbReference type="InterPro" id="IPR006379">
    <property type="entry name" value="HAD-SF_hydro_IIB"/>
</dbReference>
<dbReference type="Proteomes" id="UP001163387">
    <property type="component" value="Chromosome"/>
</dbReference>
<keyword evidence="1" id="KW-0378">Hydrolase</keyword>
<accession>A0ABM8BTJ7</accession>
<dbReference type="InterPro" id="IPR000150">
    <property type="entry name" value="Cof"/>
</dbReference>
<dbReference type="PANTHER" id="PTHR10000">
    <property type="entry name" value="PHOSPHOSERINE PHOSPHATASE"/>
    <property type="match status" value="1"/>
</dbReference>
<evidence type="ECO:0000313" key="2">
    <source>
        <dbReference type="Proteomes" id="UP001163387"/>
    </source>
</evidence>
<dbReference type="NCBIfam" id="TIGR00099">
    <property type="entry name" value="Cof-subfamily"/>
    <property type="match status" value="1"/>
</dbReference>
<dbReference type="Pfam" id="PF08282">
    <property type="entry name" value="Hydrolase_3"/>
    <property type="match status" value="1"/>
</dbReference>
<dbReference type="SFLD" id="SFLDS00003">
    <property type="entry name" value="Haloacid_Dehalogenase"/>
    <property type="match status" value="1"/>
</dbReference>
<dbReference type="InterPro" id="IPR023214">
    <property type="entry name" value="HAD_sf"/>
</dbReference>
<evidence type="ECO:0000313" key="1">
    <source>
        <dbReference type="EMBL" id="BDT03183.1"/>
    </source>
</evidence>
<dbReference type="InterPro" id="IPR036412">
    <property type="entry name" value="HAD-like_sf"/>
</dbReference>
<dbReference type="Gene3D" id="3.30.1240.10">
    <property type="match status" value="1"/>
</dbReference>
<name>A0ABM8BTJ7_9MOLU</name>
<proteinExistence type="predicted"/>
<keyword evidence="2" id="KW-1185">Reference proteome</keyword>
<sequence>MVKIIFTDVDGTLFDSGSALSEINLNACLKAQKNNIKVVINTGRYGENAIRVGKMINAEKYDGYIIGNDGAEIWSYTKQKWIYLQQLNSEITIKLYEWLTKYNKQMILHFNSIDTLYVNHAANSWSTWVENLQIKIIKLTNSTDIKMPISKVMVILEKYWKANEMTKFINSFETNFPDLTIVQYHTNVFSIGNKNINKGSALQWLCNHLNIDTKDALTIGDEFNDLPMFEVSGHPIVMENANIALKPYGKTIAPNNDEHGVGYIINNYVFKK</sequence>
<organism evidence="1 2">
    <name type="scientific">Spiroplasma ixodetis</name>
    <dbReference type="NCBI Taxonomy" id="2141"/>
    <lineage>
        <taxon>Bacteria</taxon>
        <taxon>Bacillati</taxon>
        <taxon>Mycoplasmatota</taxon>
        <taxon>Mollicutes</taxon>
        <taxon>Entomoplasmatales</taxon>
        <taxon>Spiroplasmataceae</taxon>
        <taxon>Spiroplasma</taxon>
    </lineage>
</organism>
<dbReference type="SUPFAM" id="SSF56784">
    <property type="entry name" value="HAD-like"/>
    <property type="match status" value="1"/>
</dbReference>
<dbReference type="NCBIfam" id="TIGR01484">
    <property type="entry name" value="HAD-SF-IIB"/>
    <property type="match status" value="1"/>
</dbReference>
<dbReference type="EMBL" id="AP026933">
    <property type="protein sequence ID" value="BDT03183.1"/>
    <property type="molecule type" value="Genomic_DNA"/>
</dbReference>
<dbReference type="SFLD" id="SFLDG01140">
    <property type="entry name" value="C2.B:_Phosphomannomutase_and_P"/>
    <property type="match status" value="1"/>
</dbReference>
<dbReference type="Gene3D" id="3.40.50.1000">
    <property type="entry name" value="HAD superfamily/HAD-like"/>
    <property type="match status" value="1"/>
</dbReference>
<gene>
    <name evidence="1" type="ORF">SHM_08290</name>
</gene>